<protein>
    <submittedName>
        <fullName evidence="1">Uncharacterized protein</fullName>
    </submittedName>
</protein>
<gene>
    <name evidence="1" type="ORF">NCS57_00183300</name>
</gene>
<keyword evidence="2" id="KW-1185">Reference proteome</keyword>
<reference evidence="1" key="1">
    <citation type="submission" date="2022-06" db="EMBL/GenBank/DDBJ databases">
        <title>Fusarium solani species complex genomes reveal bases of compartmentalisation and animal pathogenesis.</title>
        <authorList>
            <person name="Tsai I.J."/>
        </authorList>
    </citation>
    <scope>NUCLEOTIDE SEQUENCE</scope>
    <source>
        <strain evidence="1">Fu6.1</strain>
    </source>
</reference>
<organism evidence="1 2">
    <name type="scientific">Fusarium keratoplasticum</name>
    <dbReference type="NCBI Taxonomy" id="1328300"/>
    <lineage>
        <taxon>Eukaryota</taxon>
        <taxon>Fungi</taxon>
        <taxon>Dikarya</taxon>
        <taxon>Ascomycota</taxon>
        <taxon>Pezizomycotina</taxon>
        <taxon>Sordariomycetes</taxon>
        <taxon>Hypocreomycetidae</taxon>
        <taxon>Hypocreales</taxon>
        <taxon>Nectriaceae</taxon>
        <taxon>Fusarium</taxon>
        <taxon>Fusarium solani species complex</taxon>
    </lineage>
</organism>
<dbReference type="EMBL" id="CM046503">
    <property type="protein sequence ID" value="KAI8685149.1"/>
    <property type="molecule type" value="Genomic_DNA"/>
</dbReference>
<accession>A0ACC0RG62</accession>
<proteinExistence type="predicted"/>
<comment type="caution">
    <text evidence="1">The sequence shown here is derived from an EMBL/GenBank/DDBJ whole genome shotgun (WGS) entry which is preliminary data.</text>
</comment>
<dbReference type="Proteomes" id="UP001065298">
    <property type="component" value="Chromosome 1"/>
</dbReference>
<sequence length="1683" mass="187649">MRRLKNLIRRGREPSPAPSSSTNADPASTCTTGSGSCRPGPEPTETSILHKPHDRPQDADEAREPSTWAGLWVEAYSIVKEDPENSHLLAAFEAYLGNDTGSDSDEAPAGPEDETIRLGLIQKLAQEKLEGFSEAHLAFSLRGRRIVVRNAVLKAVKLVSSFKPIIYGAVAAEPHAALAWAGVLTLLPMLENLFQQDEDAANGLTNILFLLIRYQGIQESILGAEFEDASQTETARQLLSSIRTKLVSVYAQVYMYQIRFVLQYARGKVRRALRNTVSADGWKQMWSEIESTSRLIDQGVQDRLGVRALETWRRVNDIETRAERIESLQQATLAAVQQTGNEAQLLLSLPFAGNAIFDSAETLSADAPCLPGTQRRILSEIQDWAENPNGEVIFWLHGMAGTGKTSVALTVANALNEREPFTAGRTPPSTAFLGASFFFKQGDATRNNTATFFPTLARCLAEVFPDFKSHIVSAINERLAIGTKAPSQQLRHLIVEPLSVLDEETYLPVRLVVVVDALDECLEQEEARVLLEMLATLEHLHQVQLRLLITSRRDKHLVGGFERLPSVLYRPVLLDKVQTSTEKNGSTDDITFYLSYTLAKIAEKHGVSQNWIDEADVHKLSQKADGLFIYAATACRFLDAEDFTDEEARLERLEQIFEDDGEVKGPQQKVDEIYLKVLSFPHLASSTKKTRKRVYSRTGAILGFLAVLFEPVSVSSLGVFVSLPKETLDDILRQLNSIVSVPQDEKSPLGLVHLSFRDFILNEERSKQLQFQIEETTMHRKVLRRCLDIMSSELFQDICKVILPAKLASEVPRRQIEQNIPQHLRYACRYWIDHLAKLDQDGRLENELQDNGEIHAFLKERFLYWLEAMSFIGETPTTITMINKLQGMINPADSPGLFSFAYDARRFVLANRWVIDHAPLQIYVSALIFSPQNSVIRSQFTDLMPPWITQKPITEENWTPLITTLGGQASVYYCIAFSPTEDLLASVSSNGTTSLWDYITGTERFKFEGRGPREAHCVSFSANGKRIAIGLDNGSLQVREFAKGKVIELRGHGESISHVAFSPRDHRILASVGSRGTRLIWNVDKRRIIHKCRYSGEEFGEPVSFSGDGSLVYFAGQGGGDPPVLMSVETGDCIEMPETGEDDDILTTTFSIDGQTVATATKEAVTIKDLSTGIQRFQGPSKDVTQMAFSPDGKVLALVIGQSDVELHDVKEWAVIGSFHTTRYVGHIAFCRDGNTIAIYGGAGLQLWDTSSVIDGLPVEEPTSFEDLMFLPNSDSQVLGHSADGARVLDASGGHVKSRPLDLDLVRQARTSPDKRFVAMSGPRTQIWDSSMSKLLFETDESDYVVFSQDGTRMVLPDYRSGCNLRVFDTKTFEETWGLSLSDNVWLTTFEISPNGQFIGTWSNIGLSYQFQLWDLATQKSILLLAPEDLSDPRETIFSPDGQLVAPMWLSSDLRSVTVKLIEVATGRDRGSISHTNSSCLKPVFHNDNQLFVSVKDDNFITGWDTKHLSEKFFLEGIDKRFAKVSWDLIITPTGQLVAVRNGHDENLDFMIIHQWEISTGKEIGRYRIEGWLPQLELSDDGRYLTSPRGRLPLSPSPITSGEKAYSGEFQKDWQDLLYLGERWVFQGLTRLVWLPPQHQENQGRRGAARGENVALGGSGGGVRIIKFDLAKTPLVTGRSDAD</sequence>
<evidence type="ECO:0000313" key="2">
    <source>
        <dbReference type="Proteomes" id="UP001065298"/>
    </source>
</evidence>
<evidence type="ECO:0000313" key="1">
    <source>
        <dbReference type="EMBL" id="KAI8685149.1"/>
    </source>
</evidence>
<name>A0ACC0RG62_9HYPO</name>